<evidence type="ECO:0000256" key="1">
    <source>
        <dbReference type="SAM" id="SignalP"/>
    </source>
</evidence>
<name>A0A1H3ZBL7_9RHOB</name>
<dbReference type="Pfam" id="PF06776">
    <property type="entry name" value="IalB"/>
    <property type="match status" value="1"/>
</dbReference>
<gene>
    <name evidence="2" type="ORF">SAMN05444370_103461</name>
</gene>
<proteinExistence type="predicted"/>
<dbReference type="Proteomes" id="UP000198703">
    <property type="component" value="Unassembled WGS sequence"/>
</dbReference>
<feature type="chain" id="PRO_5011513282" evidence="1">
    <location>
        <begin position="22"/>
        <end position="171"/>
    </location>
</feature>
<dbReference type="Gene3D" id="2.60.40.1880">
    <property type="entry name" value="Invasion associated locus B (IalB) protein"/>
    <property type="match status" value="1"/>
</dbReference>
<evidence type="ECO:0000313" key="3">
    <source>
        <dbReference type="Proteomes" id="UP000198703"/>
    </source>
</evidence>
<evidence type="ECO:0000313" key="2">
    <source>
        <dbReference type="EMBL" id="SEA20732.1"/>
    </source>
</evidence>
<keyword evidence="3" id="KW-1185">Reference proteome</keyword>
<organism evidence="2 3">
    <name type="scientific">Rubrimonas cliftonensis</name>
    <dbReference type="NCBI Taxonomy" id="89524"/>
    <lineage>
        <taxon>Bacteria</taxon>
        <taxon>Pseudomonadati</taxon>
        <taxon>Pseudomonadota</taxon>
        <taxon>Alphaproteobacteria</taxon>
        <taxon>Rhodobacterales</taxon>
        <taxon>Paracoccaceae</taxon>
        <taxon>Rubrimonas</taxon>
    </lineage>
</organism>
<protein>
    <submittedName>
        <fullName evidence="2">Invasion protein IalB, involved in pathogenesis</fullName>
    </submittedName>
</protein>
<keyword evidence="1" id="KW-0732">Signal</keyword>
<dbReference type="EMBL" id="FNQM01000003">
    <property type="protein sequence ID" value="SEA20732.1"/>
    <property type="molecule type" value="Genomic_DNA"/>
</dbReference>
<dbReference type="RefSeq" id="WP_175478801.1">
    <property type="nucleotide sequence ID" value="NZ_FNQM01000003.1"/>
</dbReference>
<sequence length="171" mass="18567">MQRSLIITLALLCLSAGGALAQTEERAVTRTTFGDWTRVCADATGECALEQIGKTANGEDALLMQVQKLPEPRTVDGVRIEAIAVIRVPFNIVLANQLRLRVDQGEVTASQYLTCNQQGCIVQAPLRPEQLESFRRGARAELGYTLIQGDKFQNVAATVSLSGFTRGFEGL</sequence>
<dbReference type="InterPro" id="IPR010642">
    <property type="entry name" value="Invasion_prot_B"/>
</dbReference>
<dbReference type="AlphaFoldDB" id="A0A1H3ZBL7"/>
<feature type="signal peptide" evidence="1">
    <location>
        <begin position="1"/>
        <end position="21"/>
    </location>
</feature>
<reference evidence="2 3" key="1">
    <citation type="submission" date="2016-10" db="EMBL/GenBank/DDBJ databases">
        <authorList>
            <person name="de Groot N.N."/>
        </authorList>
    </citation>
    <scope>NUCLEOTIDE SEQUENCE [LARGE SCALE GENOMIC DNA]</scope>
    <source>
        <strain evidence="2 3">DSM 15345</strain>
    </source>
</reference>
<dbReference type="STRING" id="89524.SAMN05444370_103461"/>
<accession>A0A1H3ZBL7</accession>
<dbReference type="InterPro" id="IPR038696">
    <property type="entry name" value="IalB_sf"/>
</dbReference>